<keyword evidence="3" id="KW-1185">Reference proteome</keyword>
<dbReference type="EC" id="2.7.1.170" evidence="1"/>
<dbReference type="SUPFAM" id="SSF53067">
    <property type="entry name" value="Actin-like ATPase domain"/>
    <property type="match status" value="1"/>
</dbReference>
<evidence type="ECO:0000313" key="2">
    <source>
        <dbReference type="EMBL" id="RAV09701.1"/>
    </source>
</evidence>
<comment type="pathway">
    <text evidence="1">Amino-sugar metabolism; 1,6-anhydro-N-acetylmuramate degradation.</text>
</comment>
<comment type="function">
    <text evidence="1">Catalyzes the specific phosphorylation of 1,6-anhydro-N-acetylmuramic acid (anhMurNAc) with the simultaneous cleavage of the 1,6-anhydro ring, generating MurNAc-6-P. Is required for the utilization of anhMurNAc either imported from the medium or derived from its own cell wall murein, and thus plays a role in cell wall recycling.</text>
</comment>
<proteinExistence type="inferred from homology"/>
<dbReference type="HAMAP" id="MF_01270">
    <property type="entry name" value="AnhMurNAc_kinase"/>
    <property type="match status" value="1"/>
</dbReference>
<comment type="pathway">
    <text evidence="1">Cell wall biogenesis; peptidoglycan recycling.</text>
</comment>
<keyword evidence="1" id="KW-0119">Carbohydrate metabolism</keyword>
<dbReference type="PANTHER" id="PTHR30605:SF0">
    <property type="entry name" value="ANHYDRO-N-ACETYLMURAMIC ACID KINASE"/>
    <property type="match status" value="1"/>
</dbReference>
<dbReference type="OrthoDB" id="9763949at2"/>
<dbReference type="Pfam" id="PF03702">
    <property type="entry name" value="AnmK"/>
    <property type="match status" value="1"/>
</dbReference>
<dbReference type="Gene3D" id="3.30.420.40">
    <property type="match status" value="2"/>
</dbReference>
<dbReference type="RefSeq" id="WP_113036499.1">
    <property type="nucleotide sequence ID" value="NZ_QMFB01000048.1"/>
</dbReference>
<dbReference type="AlphaFoldDB" id="A0A329LP21"/>
<organism evidence="2 3">
    <name type="scientific">Paenibacillus contaminans</name>
    <dbReference type="NCBI Taxonomy" id="450362"/>
    <lineage>
        <taxon>Bacteria</taxon>
        <taxon>Bacillati</taxon>
        <taxon>Bacillota</taxon>
        <taxon>Bacilli</taxon>
        <taxon>Bacillales</taxon>
        <taxon>Paenibacillaceae</taxon>
        <taxon>Paenibacillus</taxon>
    </lineage>
</organism>
<dbReference type="GO" id="GO:0006040">
    <property type="term" value="P:amino sugar metabolic process"/>
    <property type="evidence" value="ECO:0007669"/>
    <property type="project" value="InterPro"/>
</dbReference>
<keyword evidence="1" id="KW-0067">ATP-binding</keyword>
<dbReference type="CDD" id="cd24050">
    <property type="entry name" value="ASKHA_NBD_ANMK"/>
    <property type="match status" value="1"/>
</dbReference>
<feature type="binding site" evidence="1">
    <location>
        <begin position="19"/>
        <end position="26"/>
    </location>
    <ligand>
        <name>ATP</name>
        <dbReference type="ChEBI" id="CHEBI:30616"/>
    </ligand>
</feature>
<evidence type="ECO:0000313" key="3">
    <source>
        <dbReference type="Proteomes" id="UP000250369"/>
    </source>
</evidence>
<reference evidence="2 3" key="1">
    <citation type="journal article" date="2009" name="Int. J. Syst. Evol. Microbiol.">
        <title>Paenibacillus contaminans sp. nov., isolated from a contaminated laboratory plate.</title>
        <authorList>
            <person name="Chou J.H."/>
            <person name="Lee J.H."/>
            <person name="Lin M.C."/>
            <person name="Chang P.S."/>
            <person name="Arun A.B."/>
            <person name="Young C.C."/>
            <person name="Chen W.M."/>
        </authorList>
    </citation>
    <scope>NUCLEOTIDE SEQUENCE [LARGE SCALE GENOMIC DNA]</scope>
    <source>
        <strain evidence="2 3">CKOBP-6</strain>
    </source>
</reference>
<keyword evidence="1" id="KW-0547">Nucleotide-binding</keyword>
<dbReference type="GO" id="GO:0005524">
    <property type="term" value="F:ATP binding"/>
    <property type="evidence" value="ECO:0007669"/>
    <property type="project" value="UniProtKB-UniRule"/>
</dbReference>
<dbReference type="PANTHER" id="PTHR30605">
    <property type="entry name" value="ANHYDRO-N-ACETYLMURAMIC ACID KINASE"/>
    <property type="match status" value="1"/>
</dbReference>
<protein>
    <recommendedName>
        <fullName evidence="1">Anhydro-N-acetylmuramic acid kinase</fullName>
        <ecNumber evidence="1">2.7.1.170</ecNumber>
    </recommendedName>
    <alternativeName>
        <fullName evidence="1">AnhMurNAc kinase</fullName>
    </alternativeName>
</protein>
<sequence>MLAELINKPSRLIAGLMSGTSLDGVDVAIVRIEGKGLESKVELVHYGSTVYDDALRERLKELCSVERSDVAQVCGMNFYMGHVLADATKRVVAQSGLGMDDIDLVSSHGQTIWHIPENDPNDEILIRSTLQIGDLSVIAKETGKPVIGDYRTADMAVGGQGAPLVPYSDYILLRHETKGRIAQNIGGIGNCTAIPAGGRPEQVIAFDTGPGNMLIDQAVYTLSNGARSYDAGGEWAAEGTADNGFIEQMMSHPYFKRPPVKTTGRELFGKAYALDWIGRMQSRGLSDADIVATFTAFTARSIAQSYRDFVLPVMDAEEVFVSGGGAHNQTLLRMLGELLRQQRVTTSDELGISGDAKEAVAFAIFANNTLFGIPNNLPSATGAERPAVMGKLAFPF</sequence>
<keyword evidence="1 2" id="KW-0418">Kinase</keyword>
<evidence type="ECO:0000256" key="1">
    <source>
        <dbReference type="HAMAP-Rule" id="MF_01270"/>
    </source>
</evidence>
<dbReference type="GO" id="GO:0009254">
    <property type="term" value="P:peptidoglycan turnover"/>
    <property type="evidence" value="ECO:0007669"/>
    <property type="project" value="UniProtKB-UniRule"/>
</dbReference>
<dbReference type="GO" id="GO:0016301">
    <property type="term" value="F:kinase activity"/>
    <property type="evidence" value="ECO:0007669"/>
    <property type="project" value="UniProtKB-KW"/>
</dbReference>
<comment type="caution">
    <text evidence="2">The sequence shown here is derived from an EMBL/GenBank/DDBJ whole genome shotgun (WGS) entry which is preliminary data.</text>
</comment>
<dbReference type="InterPro" id="IPR043129">
    <property type="entry name" value="ATPase_NBD"/>
</dbReference>
<name>A0A329LP21_9BACL</name>
<dbReference type="NCBIfam" id="NF007148">
    <property type="entry name" value="PRK09585.3-2"/>
    <property type="match status" value="1"/>
</dbReference>
<dbReference type="InterPro" id="IPR005338">
    <property type="entry name" value="Anhydro_N_Ac-Mur_kinase"/>
</dbReference>
<keyword evidence="1 2" id="KW-0808">Transferase</keyword>
<dbReference type="NCBIfam" id="NF007142">
    <property type="entry name" value="PRK09585.2-1"/>
    <property type="match status" value="1"/>
</dbReference>
<gene>
    <name evidence="1" type="primary">anmK</name>
    <name evidence="2" type="ORF">DQG23_39225</name>
</gene>
<dbReference type="EMBL" id="QMFB01000048">
    <property type="protein sequence ID" value="RAV09701.1"/>
    <property type="molecule type" value="Genomic_DNA"/>
</dbReference>
<dbReference type="GO" id="GO:0016773">
    <property type="term" value="F:phosphotransferase activity, alcohol group as acceptor"/>
    <property type="evidence" value="ECO:0007669"/>
    <property type="project" value="UniProtKB-UniRule"/>
</dbReference>
<dbReference type="GO" id="GO:0097175">
    <property type="term" value="P:1,6-anhydro-N-acetyl-beta-muramic acid catabolic process"/>
    <property type="evidence" value="ECO:0007669"/>
    <property type="project" value="UniProtKB-UniRule"/>
</dbReference>
<comment type="similarity">
    <text evidence="1">Belongs to the anhydro-N-acetylmuramic acid kinase family.</text>
</comment>
<dbReference type="UniPathway" id="UPA00343"/>
<accession>A0A329LP21</accession>
<dbReference type="UniPathway" id="UPA00544"/>
<dbReference type="Proteomes" id="UP000250369">
    <property type="component" value="Unassembled WGS sequence"/>
</dbReference>
<comment type="catalytic activity">
    <reaction evidence="1">
        <text>1,6-anhydro-N-acetyl-beta-muramate + ATP + H2O = N-acetyl-D-muramate 6-phosphate + ADP + H(+)</text>
        <dbReference type="Rhea" id="RHEA:24952"/>
        <dbReference type="ChEBI" id="CHEBI:15377"/>
        <dbReference type="ChEBI" id="CHEBI:15378"/>
        <dbReference type="ChEBI" id="CHEBI:30616"/>
        <dbReference type="ChEBI" id="CHEBI:58690"/>
        <dbReference type="ChEBI" id="CHEBI:58722"/>
        <dbReference type="ChEBI" id="CHEBI:456216"/>
        <dbReference type="EC" id="2.7.1.170"/>
    </reaction>
</comment>